<evidence type="ECO:0000313" key="1">
    <source>
        <dbReference type="EMBL" id="BAG62426.1"/>
    </source>
</evidence>
<organism evidence="1">
    <name type="scientific">Homo sapiens</name>
    <name type="common">Human</name>
    <dbReference type="NCBI Taxonomy" id="9606"/>
    <lineage>
        <taxon>Eukaryota</taxon>
        <taxon>Metazoa</taxon>
        <taxon>Chordata</taxon>
        <taxon>Craniata</taxon>
        <taxon>Vertebrata</taxon>
        <taxon>Euteleostomi</taxon>
        <taxon>Mammalia</taxon>
        <taxon>Eutheria</taxon>
        <taxon>Euarchontoglires</taxon>
        <taxon>Primates</taxon>
        <taxon>Haplorrhini</taxon>
        <taxon>Catarrhini</taxon>
        <taxon>Hominidae</taxon>
        <taxon>Homo</taxon>
    </lineage>
</organism>
<reference evidence="1" key="3">
    <citation type="submission" date="2007-10" db="EMBL/GenBank/DDBJ databases">
        <title>NEDO human cDNA sequencing project focused on splicing variants.</title>
        <authorList>
            <person name="Wakamatsu A."/>
            <person name="Yamamoto J."/>
            <person name="Kimura K."/>
            <person name="Ishii S."/>
            <person name="Watanabe K."/>
            <person name="Sugiyama A."/>
            <person name="Murakawa K."/>
            <person name="Kaida T."/>
            <person name="Tsuchiya K."/>
            <person name="Fukuzumi Y."/>
            <person name="Kumagai A."/>
            <person name="Oishi Y."/>
            <person name="Yamamoto S."/>
            <person name="Ono Y."/>
            <person name="Komori Y."/>
            <person name="Yamazaki M."/>
            <person name="Kisu Y."/>
            <person name="Nishikawa T."/>
            <person name="Sugano S."/>
            <person name="Nomura N."/>
            <person name="Isogai T."/>
        </authorList>
    </citation>
    <scope>NUCLEOTIDE SEQUENCE</scope>
</reference>
<protein>
    <submittedName>
        <fullName evidence="2">Family with sequence similarity 36, member A, isoform CRA_c</fullName>
    </submittedName>
    <submittedName>
        <fullName evidence="1">cDNA FLJ50874</fullName>
    </submittedName>
</protein>
<sequence>MLKKCLKKYWGEGNSSQQDCGHYWSYYFDVPWKAQKSSKEENISYFDLHLFLKKSGACLQFNSQEHFPSHAHLFLWLSLGRMQRLCGLPNALT</sequence>
<dbReference type="EMBL" id="AK300760">
    <property type="protein sequence ID" value="BAG62426.1"/>
    <property type="molecule type" value="mRNA"/>
</dbReference>
<dbReference type="AlphaFoldDB" id="B4DUR4"/>
<reference evidence="2" key="1">
    <citation type="journal article" date="2001" name="Science">
        <title>The sequence of the human genome.</title>
        <authorList>
            <person name="Venter J.C."/>
            <person name="Adams M.D."/>
            <person name="Myers E.W."/>
            <person name="Li P.W."/>
            <person name="Mural R.J."/>
            <person name="Sutton G.G."/>
            <person name="Smith H.O."/>
            <person name="Yandell M."/>
            <person name="Evans C.A."/>
            <person name="Holt R.A."/>
            <person name="Gocayne J.D."/>
            <person name="Amanatides P."/>
            <person name="Ballew R.M."/>
            <person name="Huson D.H."/>
            <person name="Wortman J.R."/>
            <person name="Zhang Q."/>
            <person name="Kodira C.D."/>
            <person name="Zheng X.H."/>
            <person name="Chen L."/>
            <person name="Skupski M."/>
            <person name="Subramanian G."/>
            <person name="Thomas P.D."/>
            <person name="Zhang J."/>
            <person name="Gabor Miklos G.L."/>
            <person name="Nelson C."/>
            <person name="Broder S."/>
            <person name="Clark A.G."/>
            <person name="Nadeau J."/>
            <person name="McKusick V.A."/>
            <person name="Zinder N."/>
            <person name="Levine A.J."/>
            <person name="Roberts R.J."/>
            <person name="Simon M."/>
            <person name="Slayman C."/>
            <person name="Hunkapiller M."/>
            <person name="Bolanos R."/>
            <person name="Delcher A."/>
            <person name="Dew I."/>
            <person name="Fasulo D."/>
            <person name="Flanigan M."/>
            <person name="Florea L."/>
            <person name="Halpern A."/>
            <person name="Hannenhalli S."/>
            <person name="Kravitz S."/>
            <person name="Levy S."/>
            <person name="Mobarry C."/>
            <person name="Reinert K."/>
            <person name="Remington K."/>
            <person name="Abu-Threideh J."/>
            <person name="Beasley E."/>
            <person name="Biddick K."/>
            <person name="Bonazzi V."/>
            <person name="Brandon R."/>
            <person name="Cargill M."/>
            <person name="Chandramouliswaran I."/>
            <person name="Charlab R."/>
            <person name="Chaturvedi K."/>
            <person name="Deng Z."/>
            <person name="Di Francesco V."/>
            <person name="Dunn P."/>
            <person name="Eilbeck K."/>
            <person name="Evangelista C."/>
            <person name="Gabrielian A.E."/>
            <person name="Gan W."/>
            <person name="Ge W."/>
            <person name="Gong F."/>
            <person name="Gu Z."/>
            <person name="Guan P."/>
            <person name="Heiman T.J."/>
            <person name="Higgins M.E."/>
            <person name="Ji R.R."/>
            <person name="Ke Z."/>
            <person name="Ketchum K.A."/>
            <person name="Lai Z."/>
            <person name="Lei Y."/>
            <person name="Li Z."/>
            <person name="Li J."/>
            <person name="Liang Y."/>
            <person name="Lin X."/>
            <person name="Lu F."/>
            <person name="Merkulov G.V."/>
            <person name="Milshina N."/>
            <person name="Moore H.M."/>
            <person name="Naik A.K."/>
            <person name="Narayan V.A."/>
            <person name="Neelam B."/>
            <person name="Nusskern D."/>
            <person name="Rusch D.B."/>
            <person name="Salzberg S."/>
            <person name="Shao W."/>
            <person name="Shue B."/>
            <person name="Sun J."/>
            <person name="Wang Z."/>
            <person name="Wang A."/>
            <person name="Wang X."/>
            <person name="Wang J."/>
            <person name="Wei M."/>
            <person name="Wides R."/>
            <person name="Xiao C."/>
            <person name="Yan C."/>
            <person name="Yao A."/>
            <person name="Ye J."/>
            <person name="Zhan M."/>
            <person name="Zhang W."/>
            <person name="Zhang H."/>
            <person name="Zhao Q."/>
            <person name="Zheng L."/>
            <person name="Zhong F."/>
            <person name="Zhong W."/>
            <person name="Zhu S."/>
            <person name="Zhao S."/>
            <person name="Gilbert D."/>
            <person name="Baumhueter S."/>
            <person name="Spier G."/>
            <person name="Carter C."/>
            <person name="Cravchik A."/>
            <person name="Woodage T."/>
            <person name="Ali F."/>
            <person name="An H."/>
            <person name="Awe A."/>
            <person name="Baldwin D."/>
            <person name="Baden H."/>
            <person name="Barnstead M."/>
            <person name="Barrow I."/>
            <person name="Beeson K."/>
            <person name="Busam D."/>
            <person name="Carver A."/>
            <person name="Center A."/>
            <person name="Cheng M.L."/>
            <person name="Curry L."/>
            <person name="Danaher S."/>
            <person name="Davenport L."/>
            <person name="Desilets R."/>
            <person name="Dietz S."/>
            <person name="Dodson K."/>
            <person name="Doup L."/>
            <person name="Ferriera S."/>
            <person name="Garg N."/>
            <person name="Gluecksmann A."/>
            <person name="Hart B."/>
            <person name="Haynes J."/>
            <person name="Haynes C."/>
            <person name="Heiner C."/>
            <person name="Hladun S."/>
            <person name="Hostin D."/>
            <person name="Houck J."/>
            <person name="Howland T."/>
            <person name="Ibegwam C."/>
            <person name="Johnson J."/>
            <person name="Kalush F."/>
            <person name="Kline L."/>
            <person name="Koduru S."/>
            <person name="Love A."/>
            <person name="Mann F."/>
            <person name="May D."/>
            <person name="McCawley S."/>
            <person name="McIntosh T."/>
            <person name="McMullen I."/>
            <person name="Moy M."/>
            <person name="Moy L."/>
            <person name="Murphy B."/>
            <person name="Nelson K."/>
            <person name="Pfannkoch C."/>
            <person name="Pratts E."/>
            <person name="Puri V."/>
            <person name="Qureshi H."/>
            <person name="Reardon M."/>
            <person name="Rodriguez R."/>
            <person name="Rogers Y.H."/>
            <person name="Romblad D."/>
            <person name="Ruhfel B."/>
            <person name="Scott R."/>
            <person name="Sitter C."/>
            <person name="Smallwood M."/>
            <person name="Stewart E."/>
            <person name="Strong R."/>
            <person name="Suh E."/>
            <person name="Thomas R."/>
            <person name="Tint N.N."/>
            <person name="Tse S."/>
            <person name="Vech C."/>
            <person name="Wang G."/>
            <person name="Wetter J."/>
            <person name="Williams S."/>
            <person name="Williams M."/>
            <person name="Windsor S."/>
            <person name="Winn-Deen E."/>
            <person name="Wolfe K."/>
            <person name="Zaveri J."/>
            <person name="Zaveri K."/>
            <person name="Abril J.F."/>
            <person name="Guigo R."/>
            <person name="Campbell M.J."/>
            <person name="Sjolander K.V."/>
            <person name="Karlak B."/>
            <person name="Kejariwal A."/>
            <person name="Mi H."/>
            <person name="Lazareva B."/>
            <person name="Hatton T."/>
            <person name="Narechania A."/>
            <person name="Diemer K."/>
            <person name="Muruganujan A."/>
            <person name="Guo N."/>
            <person name="Sato S."/>
            <person name="Bafna V."/>
            <person name="Istrail S."/>
            <person name="Lippert R."/>
            <person name="Schwartz R."/>
            <person name="Walenz B."/>
            <person name="Yooseph S."/>
            <person name="Allen D."/>
            <person name="Basu A."/>
            <person name="Baxendale J."/>
            <person name="Blick L."/>
            <person name="Caminha M."/>
            <person name="Carnes-Stine J."/>
            <person name="Caulk P."/>
            <person name="Chiang Y.H."/>
            <person name="Coyne M."/>
            <person name="Dahlke C."/>
            <person name="Mays A."/>
            <person name="Dombroski M."/>
            <person name="Donnelly M."/>
            <person name="Ely D."/>
            <person name="Esparham S."/>
            <person name="Fosler C."/>
            <person name="Gire H."/>
            <person name="Glanowski S."/>
            <person name="Glasser K."/>
            <person name="Glodek A."/>
            <person name="Gorokhov M."/>
            <person name="Graham K."/>
            <person name="Gropman B."/>
            <person name="Harris M."/>
            <person name="Heil J."/>
            <person name="Henderson S."/>
            <person name="Hoover J."/>
            <person name="Jennings D."/>
            <person name="Jordan C."/>
            <person name="Jordan J."/>
            <person name="Kasha J."/>
            <person name="Kagan L."/>
            <person name="Kraft C."/>
            <person name="Levitsky A."/>
            <person name="Lewis M."/>
            <person name="Liu X."/>
            <person name="Lopez J."/>
            <person name="Ma D."/>
            <person name="Majoros W."/>
            <person name="McDaniel J."/>
            <person name="Murphy S."/>
            <person name="Newman M."/>
            <person name="Nguyen T."/>
            <person name="Nguyen N."/>
            <person name="Nodell M."/>
            <person name="Pan S."/>
            <person name="Peck J."/>
            <person name="Peterson M."/>
            <person name="Rowe W."/>
            <person name="Sanders R."/>
            <person name="Scott J."/>
            <person name="Simpson M."/>
            <person name="Smith T."/>
            <person name="Sprague A."/>
            <person name="Stockwell T."/>
            <person name="Turner R."/>
            <person name="Venter E."/>
            <person name="Wang M."/>
            <person name="Wen M."/>
            <person name="Wu D."/>
            <person name="Wu M."/>
            <person name="Xia A."/>
            <person name="Zandieh A."/>
            <person name="Zhu X."/>
        </authorList>
    </citation>
    <scope>NUCLEOTIDE SEQUENCE</scope>
</reference>
<proteinExistence type="evidence at transcript level"/>
<name>B4DUR4_HUMAN</name>
<accession>B4DUR4</accession>
<reference evidence="2" key="2">
    <citation type="submission" date="2005-07" db="EMBL/GenBank/DDBJ databases">
        <authorList>
            <person name="Mural R.J."/>
            <person name="Istrail S."/>
            <person name="Sutton G."/>
            <person name="Florea L."/>
            <person name="Halpern A.L."/>
            <person name="Mobarry C.M."/>
            <person name="Lippert R."/>
            <person name="Walenz B."/>
            <person name="Shatkay H."/>
            <person name="Dew I."/>
            <person name="Miller J.R."/>
            <person name="Flanigan M.J."/>
            <person name="Edwards N.J."/>
            <person name="Bolanos R."/>
            <person name="Fasulo D."/>
            <person name="Halldorsson B.V."/>
            <person name="Hannenhalli S."/>
            <person name="Turner R."/>
            <person name="Yooseph S."/>
            <person name="Lu F."/>
            <person name="Nusskern D.R."/>
            <person name="Shue B.C."/>
            <person name="Zheng X.H."/>
            <person name="Zhong F."/>
            <person name="Delcher A.L."/>
            <person name="Huson D.H."/>
            <person name="Kravitz S.A."/>
            <person name="Mouchard L."/>
            <person name="Reinert K."/>
            <person name="Remington K.A."/>
            <person name="Clark A.G."/>
            <person name="Waterman M.S."/>
            <person name="Eichler E.E."/>
            <person name="Adams M.D."/>
            <person name="Hunkapiller M.W."/>
            <person name="Myers E.W."/>
            <person name="Venter J.C."/>
        </authorList>
    </citation>
    <scope>NUCLEOTIDE SEQUENCE</scope>
</reference>
<dbReference type="ChiTaRS" id="COX20">
    <property type="organism name" value="human"/>
</dbReference>
<evidence type="ECO:0000313" key="2">
    <source>
        <dbReference type="EMBL" id="EAW77122.1"/>
    </source>
</evidence>
<dbReference type="EMBL" id="CH471148">
    <property type="protein sequence ID" value="EAW77122.1"/>
    <property type="molecule type" value="Genomic_DNA"/>
</dbReference>
<gene>
    <name evidence="2" type="primary">FAM36A</name>
    <name evidence="2" type="ORF">hCG_1640805</name>
</gene>